<evidence type="ECO:0008006" key="4">
    <source>
        <dbReference type="Google" id="ProtNLM"/>
    </source>
</evidence>
<name>A0A7R8UXG3_HERIL</name>
<reference evidence="2 3" key="1">
    <citation type="submission" date="2020-11" db="EMBL/GenBank/DDBJ databases">
        <authorList>
            <person name="Wallbank WR R."/>
            <person name="Pardo Diaz C."/>
            <person name="Kozak K."/>
            <person name="Martin S."/>
            <person name="Jiggins C."/>
            <person name="Moest M."/>
            <person name="Warren A I."/>
            <person name="Generalovic N T."/>
            <person name="Byers J.R.P. K."/>
            <person name="Montejo-Kovacevich G."/>
            <person name="Yen C E."/>
        </authorList>
    </citation>
    <scope>NUCLEOTIDE SEQUENCE [LARGE SCALE GENOMIC DNA]</scope>
</reference>
<accession>A0A7R8UXG3</accession>
<evidence type="ECO:0000313" key="2">
    <source>
        <dbReference type="EMBL" id="CAD7088912.1"/>
    </source>
</evidence>
<feature type="signal peptide" evidence="1">
    <location>
        <begin position="1"/>
        <end position="19"/>
    </location>
</feature>
<keyword evidence="3" id="KW-1185">Reference proteome</keyword>
<evidence type="ECO:0000313" key="3">
    <source>
        <dbReference type="Proteomes" id="UP000594454"/>
    </source>
</evidence>
<dbReference type="EMBL" id="LR899012">
    <property type="protein sequence ID" value="CAD7088912.1"/>
    <property type="molecule type" value="Genomic_DNA"/>
</dbReference>
<evidence type="ECO:0000256" key="1">
    <source>
        <dbReference type="SAM" id="SignalP"/>
    </source>
</evidence>
<organism evidence="2 3">
    <name type="scientific">Hermetia illucens</name>
    <name type="common">Black soldier fly</name>
    <dbReference type="NCBI Taxonomy" id="343691"/>
    <lineage>
        <taxon>Eukaryota</taxon>
        <taxon>Metazoa</taxon>
        <taxon>Ecdysozoa</taxon>
        <taxon>Arthropoda</taxon>
        <taxon>Hexapoda</taxon>
        <taxon>Insecta</taxon>
        <taxon>Pterygota</taxon>
        <taxon>Neoptera</taxon>
        <taxon>Endopterygota</taxon>
        <taxon>Diptera</taxon>
        <taxon>Brachycera</taxon>
        <taxon>Stratiomyomorpha</taxon>
        <taxon>Stratiomyidae</taxon>
        <taxon>Hermetiinae</taxon>
        <taxon>Hermetia</taxon>
    </lineage>
</organism>
<protein>
    <recommendedName>
        <fullName evidence="4">NAD(P)-binding domain-containing protein</fullName>
    </recommendedName>
</protein>
<dbReference type="Proteomes" id="UP000594454">
    <property type="component" value="Chromosome 4"/>
</dbReference>
<gene>
    <name evidence="2" type="ORF">HERILL_LOCUS11500</name>
</gene>
<dbReference type="AlphaFoldDB" id="A0A7R8UXG3"/>
<dbReference type="OrthoDB" id="8028810at2759"/>
<sequence>MYKVIYILILLKQMAIVEQRCYIVEIGSISYWFDPQHSFIENVFYNATMMHSNVHVHTPVENPAFSLEAFTWNPAKGIQISALQKFSAGFGRFLRKNGRNDQRQRAAKGLNEPVVEDVVVYGRTNDTESKVNWTIIRPGPIKGPETGVPAEFYEASPQQSSMKTGYLDIGIYDRYGQKCPIGFMF</sequence>
<keyword evidence="1" id="KW-0732">Signal</keyword>
<feature type="chain" id="PRO_5030949685" description="NAD(P)-binding domain-containing protein" evidence="1">
    <location>
        <begin position="20"/>
        <end position="185"/>
    </location>
</feature>
<proteinExistence type="predicted"/>
<dbReference type="InParanoid" id="A0A7R8UXG3"/>